<feature type="transmembrane region" description="Helical" evidence="4">
    <location>
        <begin position="156"/>
        <end position="179"/>
    </location>
</feature>
<comment type="similarity">
    <text evidence="2">Belongs to the major facilitator superfamily. Monocarboxylate porter (TC 2.A.1.13) family.</text>
</comment>
<dbReference type="PROSITE" id="PS50850">
    <property type="entry name" value="MFS"/>
    <property type="match status" value="1"/>
</dbReference>
<feature type="compositionally biased region" description="Basic and acidic residues" evidence="3">
    <location>
        <begin position="16"/>
        <end position="40"/>
    </location>
</feature>
<dbReference type="AlphaFoldDB" id="A0A4R0RIC5"/>
<dbReference type="Pfam" id="PF07690">
    <property type="entry name" value="MFS_1"/>
    <property type="match status" value="1"/>
</dbReference>
<dbReference type="OrthoDB" id="6509908at2759"/>
<keyword evidence="4" id="KW-0472">Membrane</keyword>
<keyword evidence="4" id="KW-1133">Transmembrane helix</keyword>
<dbReference type="Proteomes" id="UP000292702">
    <property type="component" value="Unassembled WGS sequence"/>
</dbReference>
<feature type="transmembrane region" description="Helical" evidence="4">
    <location>
        <begin position="223"/>
        <end position="243"/>
    </location>
</feature>
<feature type="transmembrane region" description="Helical" evidence="4">
    <location>
        <begin position="132"/>
        <end position="150"/>
    </location>
</feature>
<dbReference type="EMBL" id="RWJN01000407">
    <property type="protein sequence ID" value="TCD62054.1"/>
    <property type="molecule type" value="Genomic_DNA"/>
</dbReference>
<dbReference type="InterPro" id="IPR050327">
    <property type="entry name" value="Proton-linked_MCT"/>
</dbReference>
<feature type="transmembrane region" description="Helical" evidence="4">
    <location>
        <begin position="191"/>
        <end position="211"/>
    </location>
</feature>
<evidence type="ECO:0000256" key="4">
    <source>
        <dbReference type="SAM" id="Phobius"/>
    </source>
</evidence>
<feature type="transmembrane region" description="Helical" evidence="4">
    <location>
        <begin position="428"/>
        <end position="448"/>
    </location>
</feature>
<dbReference type="Gene3D" id="1.20.1250.20">
    <property type="entry name" value="MFS general substrate transporter like domains"/>
    <property type="match status" value="2"/>
</dbReference>
<dbReference type="InterPro" id="IPR020846">
    <property type="entry name" value="MFS_dom"/>
</dbReference>
<evidence type="ECO:0000256" key="2">
    <source>
        <dbReference type="ARBA" id="ARBA00006727"/>
    </source>
</evidence>
<protein>
    <recommendedName>
        <fullName evidence="5">Major facilitator superfamily (MFS) profile domain-containing protein</fullName>
    </recommendedName>
</protein>
<reference evidence="6 7" key="1">
    <citation type="submission" date="2018-11" db="EMBL/GenBank/DDBJ databases">
        <title>Genome assembly of Steccherinum ochraceum LE-BIN_3174, the white-rot fungus of the Steccherinaceae family (The Residual Polyporoid clade, Polyporales, Basidiomycota).</title>
        <authorList>
            <person name="Fedorova T.V."/>
            <person name="Glazunova O.A."/>
            <person name="Landesman E.O."/>
            <person name="Moiseenko K.V."/>
            <person name="Psurtseva N.V."/>
            <person name="Savinova O.S."/>
            <person name="Shakhova N.V."/>
            <person name="Tyazhelova T.V."/>
            <person name="Vasina D.V."/>
        </authorList>
    </citation>
    <scope>NUCLEOTIDE SEQUENCE [LARGE SCALE GENOMIC DNA]</scope>
    <source>
        <strain evidence="6 7">LE-BIN_3174</strain>
    </source>
</reference>
<dbReference type="GO" id="GO:0016020">
    <property type="term" value="C:membrane"/>
    <property type="evidence" value="ECO:0007669"/>
    <property type="project" value="UniProtKB-SubCell"/>
</dbReference>
<organism evidence="6 7">
    <name type="scientific">Steccherinum ochraceum</name>
    <dbReference type="NCBI Taxonomy" id="92696"/>
    <lineage>
        <taxon>Eukaryota</taxon>
        <taxon>Fungi</taxon>
        <taxon>Dikarya</taxon>
        <taxon>Basidiomycota</taxon>
        <taxon>Agaricomycotina</taxon>
        <taxon>Agaricomycetes</taxon>
        <taxon>Polyporales</taxon>
        <taxon>Steccherinaceae</taxon>
        <taxon>Steccherinum</taxon>
    </lineage>
</organism>
<evidence type="ECO:0000313" key="7">
    <source>
        <dbReference type="Proteomes" id="UP000292702"/>
    </source>
</evidence>
<feature type="region of interest" description="Disordered" evidence="3">
    <location>
        <begin position="1"/>
        <end position="54"/>
    </location>
</feature>
<comment type="subcellular location">
    <subcellularLocation>
        <location evidence="1">Membrane</location>
        <topology evidence="1">Multi-pass membrane protein</topology>
    </subcellularLocation>
</comment>
<dbReference type="PANTHER" id="PTHR11360">
    <property type="entry name" value="MONOCARBOXYLATE TRANSPORTER"/>
    <property type="match status" value="1"/>
</dbReference>
<keyword evidence="7" id="KW-1185">Reference proteome</keyword>
<gene>
    <name evidence="6" type="ORF">EIP91_007530</name>
</gene>
<dbReference type="InterPro" id="IPR011701">
    <property type="entry name" value="MFS"/>
</dbReference>
<evidence type="ECO:0000256" key="3">
    <source>
        <dbReference type="SAM" id="MobiDB-lite"/>
    </source>
</evidence>
<feature type="transmembrane region" description="Helical" evidence="4">
    <location>
        <begin position="103"/>
        <end position="125"/>
    </location>
</feature>
<proteinExistence type="inferred from homology"/>
<dbReference type="PANTHER" id="PTHR11360:SF177">
    <property type="entry name" value="RIBOFLAVIN TRANSPORTER MCH5"/>
    <property type="match status" value="1"/>
</dbReference>
<feature type="transmembrane region" description="Helical" evidence="4">
    <location>
        <begin position="269"/>
        <end position="290"/>
    </location>
</feature>
<feature type="domain" description="Major facilitator superfamily (MFS) profile" evidence="5">
    <location>
        <begin position="61"/>
        <end position="449"/>
    </location>
</feature>
<feature type="transmembrane region" description="Helical" evidence="4">
    <location>
        <begin position="359"/>
        <end position="382"/>
    </location>
</feature>
<sequence length="457" mass="49486">MLAPERVDQDTLASGDPEKRSSTDLDGAFPEKRVEEKRNIQPEVHPAPPEIDDAPPDGGLRAWLVILGSFLSLFSTFGVVNSYGVFQEHYTTTLLSHSSSSVISLIGSLQLASIYGFSPVIGRIYDAYGSEVLLPLGSFITVLSMMLLSLCKANHPYQFFLCHGILFGFGNALVFTPALAVCGHWFRRRRAYALGLVSAGSALGGVLYPIMIQRLIAELGFPWAVRVAGFVTLACLCVSCVTMRTRLPLKRKITLGDAVDFAGFRDWRYAFCTFGAFLSFYVVFIPYFYIEQYALFEGVSPHLAQYLVAVINATGIPARVLPGLIADKVGSLNVLVPFMATSGLLVLILWQLARGAVAITLFAAFYGLFSGAFVSLLPAYIATISPAEKYGARIGSVYLVAAVANLIGTPTGGAFIKTVNQHNFDNLIIFTGVLALASSATFAVVRTIHSPHLWAKV</sequence>
<feature type="transmembrane region" description="Helical" evidence="4">
    <location>
        <begin position="334"/>
        <end position="353"/>
    </location>
</feature>
<dbReference type="GO" id="GO:0022857">
    <property type="term" value="F:transmembrane transporter activity"/>
    <property type="evidence" value="ECO:0007669"/>
    <property type="project" value="InterPro"/>
</dbReference>
<keyword evidence="4" id="KW-0812">Transmembrane</keyword>
<name>A0A4R0RIC5_9APHY</name>
<evidence type="ECO:0000256" key="1">
    <source>
        <dbReference type="ARBA" id="ARBA00004141"/>
    </source>
</evidence>
<dbReference type="SUPFAM" id="SSF103473">
    <property type="entry name" value="MFS general substrate transporter"/>
    <property type="match status" value="1"/>
</dbReference>
<comment type="caution">
    <text evidence="6">The sequence shown here is derived from an EMBL/GenBank/DDBJ whole genome shotgun (WGS) entry which is preliminary data.</text>
</comment>
<feature type="transmembrane region" description="Helical" evidence="4">
    <location>
        <begin position="394"/>
        <end position="416"/>
    </location>
</feature>
<evidence type="ECO:0000313" key="6">
    <source>
        <dbReference type="EMBL" id="TCD62054.1"/>
    </source>
</evidence>
<dbReference type="InterPro" id="IPR036259">
    <property type="entry name" value="MFS_trans_sf"/>
</dbReference>
<feature type="transmembrane region" description="Helical" evidence="4">
    <location>
        <begin position="302"/>
        <end position="322"/>
    </location>
</feature>
<feature type="transmembrane region" description="Helical" evidence="4">
    <location>
        <begin position="62"/>
        <end position="83"/>
    </location>
</feature>
<accession>A0A4R0RIC5</accession>
<evidence type="ECO:0000259" key="5">
    <source>
        <dbReference type="PROSITE" id="PS50850"/>
    </source>
</evidence>